<organism evidence="2 3">
    <name type="scientific">Paramecium octaurelia</name>
    <dbReference type="NCBI Taxonomy" id="43137"/>
    <lineage>
        <taxon>Eukaryota</taxon>
        <taxon>Sar</taxon>
        <taxon>Alveolata</taxon>
        <taxon>Ciliophora</taxon>
        <taxon>Intramacronucleata</taxon>
        <taxon>Oligohymenophorea</taxon>
        <taxon>Peniculida</taxon>
        <taxon>Parameciidae</taxon>
        <taxon>Paramecium</taxon>
    </lineage>
</organism>
<evidence type="ECO:0000256" key="1">
    <source>
        <dbReference type="SAM" id="MobiDB-lite"/>
    </source>
</evidence>
<reference evidence="2" key="1">
    <citation type="submission" date="2021-01" db="EMBL/GenBank/DDBJ databases">
        <authorList>
            <consortium name="Genoscope - CEA"/>
            <person name="William W."/>
        </authorList>
    </citation>
    <scope>NUCLEOTIDE SEQUENCE</scope>
</reference>
<sequence>MNKLRILQKSIEKQIKNVTFQYLRNSSATAKLILLLDDFKISWKSGIHDAQQINEIIKILNKFRKNFRNNNDQAFSKNKNDRKQKSIMRGTNLQ</sequence>
<accession>A0A8S1VKH9</accession>
<protein>
    <submittedName>
        <fullName evidence="2">Uncharacterized protein</fullName>
    </submittedName>
</protein>
<name>A0A8S1VKH9_PAROT</name>
<feature type="region of interest" description="Disordered" evidence="1">
    <location>
        <begin position="70"/>
        <end position="94"/>
    </location>
</feature>
<proteinExistence type="predicted"/>
<evidence type="ECO:0000313" key="3">
    <source>
        <dbReference type="Proteomes" id="UP000683925"/>
    </source>
</evidence>
<keyword evidence="3" id="KW-1185">Reference proteome</keyword>
<dbReference type="Proteomes" id="UP000683925">
    <property type="component" value="Unassembled WGS sequence"/>
</dbReference>
<gene>
    <name evidence="2" type="ORF">POCTA_138.1.T0670242</name>
</gene>
<dbReference type="AlphaFoldDB" id="A0A8S1VKH9"/>
<dbReference type="EMBL" id="CAJJDP010000066">
    <property type="protein sequence ID" value="CAD8176735.1"/>
    <property type="molecule type" value="Genomic_DNA"/>
</dbReference>
<evidence type="ECO:0000313" key="2">
    <source>
        <dbReference type="EMBL" id="CAD8176735.1"/>
    </source>
</evidence>
<comment type="caution">
    <text evidence="2">The sequence shown here is derived from an EMBL/GenBank/DDBJ whole genome shotgun (WGS) entry which is preliminary data.</text>
</comment>